<evidence type="ECO:0008006" key="3">
    <source>
        <dbReference type="Google" id="ProtNLM"/>
    </source>
</evidence>
<evidence type="ECO:0000313" key="2">
    <source>
        <dbReference type="Proteomes" id="UP001157017"/>
    </source>
</evidence>
<gene>
    <name evidence="1" type="ORF">GCM10025868_29030</name>
</gene>
<organism evidence="1 2">
    <name type="scientific">Angustibacter aerolatus</name>
    <dbReference type="NCBI Taxonomy" id="1162965"/>
    <lineage>
        <taxon>Bacteria</taxon>
        <taxon>Bacillati</taxon>
        <taxon>Actinomycetota</taxon>
        <taxon>Actinomycetes</taxon>
        <taxon>Kineosporiales</taxon>
        <taxon>Kineosporiaceae</taxon>
    </lineage>
</organism>
<protein>
    <recommendedName>
        <fullName evidence="3">ABC transporter ATP-binding protein</fullName>
    </recommendedName>
</protein>
<dbReference type="Gene3D" id="3.40.50.300">
    <property type="entry name" value="P-loop containing nucleotide triphosphate hydrolases"/>
    <property type="match status" value="1"/>
</dbReference>
<comment type="caution">
    <text evidence="1">The sequence shown here is derived from an EMBL/GenBank/DDBJ whole genome shotgun (WGS) entry which is preliminary data.</text>
</comment>
<dbReference type="EMBL" id="BSUZ01000001">
    <property type="protein sequence ID" value="GMA87653.1"/>
    <property type="molecule type" value="Genomic_DNA"/>
</dbReference>
<dbReference type="Proteomes" id="UP001157017">
    <property type="component" value="Unassembled WGS sequence"/>
</dbReference>
<reference evidence="2" key="1">
    <citation type="journal article" date="2019" name="Int. J. Syst. Evol. Microbiol.">
        <title>The Global Catalogue of Microorganisms (GCM) 10K type strain sequencing project: providing services to taxonomists for standard genome sequencing and annotation.</title>
        <authorList>
            <consortium name="The Broad Institute Genomics Platform"/>
            <consortium name="The Broad Institute Genome Sequencing Center for Infectious Disease"/>
            <person name="Wu L."/>
            <person name="Ma J."/>
        </authorList>
    </citation>
    <scope>NUCLEOTIDE SEQUENCE [LARGE SCALE GENOMIC DNA]</scope>
    <source>
        <strain evidence="2">NBRC 108730</strain>
    </source>
</reference>
<name>A0ABQ6JHH5_9ACTN</name>
<dbReference type="InterPro" id="IPR027417">
    <property type="entry name" value="P-loop_NTPase"/>
</dbReference>
<accession>A0ABQ6JHH5</accession>
<dbReference type="SUPFAM" id="SSF52540">
    <property type="entry name" value="P-loop containing nucleoside triphosphate hydrolases"/>
    <property type="match status" value="1"/>
</dbReference>
<keyword evidence="2" id="KW-1185">Reference proteome</keyword>
<proteinExistence type="predicted"/>
<evidence type="ECO:0000313" key="1">
    <source>
        <dbReference type="EMBL" id="GMA87653.1"/>
    </source>
</evidence>
<sequence length="68" mass="7242">MRGLTGTVLMSSHVVEDVEDLADRVLVLDGGRLVFDGTTDRLAGLATDDGRRSRLESGFLHVTGQAVS</sequence>